<gene>
    <name evidence="2" type="ORF">BT63DRAFT_425424</name>
</gene>
<evidence type="ECO:0000313" key="2">
    <source>
        <dbReference type="EMBL" id="KAF2669753.1"/>
    </source>
</evidence>
<proteinExistence type="predicted"/>
<organism evidence="2 3">
    <name type="scientific">Microthyrium microscopicum</name>
    <dbReference type="NCBI Taxonomy" id="703497"/>
    <lineage>
        <taxon>Eukaryota</taxon>
        <taxon>Fungi</taxon>
        <taxon>Dikarya</taxon>
        <taxon>Ascomycota</taxon>
        <taxon>Pezizomycotina</taxon>
        <taxon>Dothideomycetes</taxon>
        <taxon>Dothideomycetes incertae sedis</taxon>
        <taxon>Microthyriales</taxon>
        <taxon>Microthyriaceae</taxon>
        <taxon>Microthyrium</taxon>
    </lineage>
</organism>
<reference evidence="2" key="1">
    <citation type="journal article" date="2020" name="Stud. Mycol.">
        <title>101 Dothideomycetes genomes: a test case for predicting lifestyles and emergence of pathogens.</title>
        <authorList>
            <person name="Haridas S."/>
            <person name="Albert R."/>
            <person name="Binder M."/>
            <person name="Bloem J."/>
            <person name="Labutti K."/>
            <person name="Salamov A."/>
            <person name="Andreopoulos B."/>
            <person name="Baker S."/>
            <person name="Barry K."/>
            <person name="Bills G."/>
            <person name="Bluhm B."/>
            <person name="Cannon C."/>
            <person name="Castanera R."/>
            <person name="Culley D."/>
            <person name="Daum C."/>
            <person name="Ezra D."/>
            <person name="Gonzalez J."/>
            <person name="Henrissat B."/>
            <person name="Kuo A."/>
            <person name="Liang C."/>
            <person name="Lipzen A."/>
            <person name="Lutzoni F."/>
            <person name="Magnuson J."/>
            <person name="Mondo S."/>
            <person name="Nolan M."/>
            <person name="Ohm R."/>
            <person name="Pangilinan J."/>
            <person name="Park H.-J."/>
            <person name="Ramirez L."/>
            <person name="Alfaro M."/>
            <person name="Sun H."/>
            <person name="Tritt A."/>
            <person name="Yoshinaga Y."/>
            <person name="Zwiers L.-H."/>
            <person name="Turgeon B."/>
            <person name="Goodwin S."/>
            <person name="Spatafora J."/>
            <person name="Crous P."/>
            <person name="Grigoriev I."/>
        </authorList>
    </citation>
    <scope>NUCLEOTIDE SEQUENCE</scope>
    <source>
        <strain evidence="2">CBS 115976</strain>
    </source>
</reference>
<keyword evidence="3" id="KW-1185">Reference proteome</keyword>
<feature type="domain" description="Heterokaryon incompatibility" evidence="1">
    <location>
        <begin position="207"/>
        <end position="391"/>
    </location>
</feature>
<dbReference type="Pfam" id="PF06985">
    <property type="entry name" value="HET"/>
    <property type="match status" value="1"/>
</dbReference>
<name>A0A6A6UEA4_9PEZI</name>
<dbReference type="EMBL" id="MU004235">
    <property type="protein sequence ID" value="KAF2669753.1"/>
    <property type="molecule type" value="Genomic_DNA"/>
</dbReference>
<dbReference type="PANTHER" id="PTHR33112">
    <property type="entry name" value="DOMAIN PROTEIN, PUTATIVE-RELATED"/>
    <property type="match status" value="1"/>
</dbReference>
<dbReference type="InterPro" id="IPR010730">
    <property type="entry name" value="HET"/>
</dbReference>
<dbReference type="AlphaFoldDB" id="A0A6A6UEA4"/>
<sequence>MLCAMCISMFHRSAKQGFHHESFEHLEKAADMGCRICLSFILRREALGPDVENETNLYPFLRYKFQAVPWFPEDGRWMIRFYSNAKWVDTDHVDLFGQIQLHMSGPLQPPDWHNKLTDLAFQDLGDRPWKVRKDGSTPRIVAKNTGAVSVSAQAKEWLEKCRRTHAICRSVFKDRDNKWLPRRLIDLIQPTSPRLLQRNMDAIDGPYAAVSHCWGKDTSFLQLTQDNEASFCKEISWDCLPKSFQHSMITCHRTGLRYIWIDSLCIMQSGSNATEDWKVQAGEMRNVYLNCTVNISIDHSPGPNNGAYVERNPNFMQTCQVYSSLFRSKGKNVQFSSYRSHDPQSSALDSSSEDPDNISLMMLCNIHSFDSDNRFAREKLPLSTRAWVLQERLLSPRVLHFTKDRISWECSFTSVDEYPPTGLTGTDEAYDPFWYTPFNMQLALEKAEEPAEKANPGWNILPLLFVWSEVINSYTRRELTYPDKDKLVAFSAITDRFSNILNSAYHAGLFQCHLPASLAWVCPILKDRPALEEYRAPSWSWAKLDGEIHCNFIHWNPTKPDCFLTIESVSTVLSDTSCPFEQVIGGELRIRGTLVPLVELDFACAEIGRILNGWVAREHEESDVHFHIYFDDKIPEEQETLPKDGVLLLPIGQALDIALPPVFEGPAVISLVLKAVEKCSNTFKRIGLAATAVTFESKRLNRDEQYDTITIL</sequence>
<protein>
    <recommendedName>
        <fullName evidence="1">Heterokaryon incompatibility domain-containing protein</fullName>
    </recommendedName>
</protein>
<dbReference type="Proteomes" id="UP000799302">
    <property type="component" value="Unassembled WGS sequence"/>
</dbReference>
<dbReference type="OrthoDB" id="2958217at2759"/>
<accession>A0A6A6UEA4</accession>
<evidence type="ECO:0000259" key="1">
    <source>
        <dbReference type="Pfam" id="PF06985"/>
    </source>
</evidence>
<dbReference type="PANTHER" id="PTHR33112:SF10">
    <property type="entry name" value="TOL"/>
    <property type="match status" value="1"/>
</dbReference>
<evidence type="ECO:0000313" key="3">
    <source>
        <dbReference type="Proteomes" id="UP000799302"/>
    </source>
</evidence>